<dbReference type="AlphaFoldDB" id="A0A1G4IIF7"/>
<dbReference type="InterPro" id="IPR011992">
    <property type="entry name" value="EF-hand-dom_pair"/>
</dbReference>
<proteinExistence type="predicted"/>
<organism evidence="1 2">
    <name type="scientific">Trypanosoma equiperdum</name>
    <dbReference type="NCBI Taxonomy" id="5694"/>
    <lineage>
        <taxon>Eukaryota</taxon>
        <taxon>Discoba</taxon>
        <taxon>Euglenozoa</taxon>
        <taxon>Kinetoplastea</taxon>
        <taxon>Metakinetoplastina</taxon>
        <taxon>Trypanosomatida</taxon>
        <taxon>Trypanosomatidae</taxon>
        <taxon>Trypanosoma</taxon>
    </lineage>
</organism>
<evidence type="ECO:0000313" key="2">
    <source>
        <dbReference type="Proteomes" id="UP000195570"/>
    </source>
</evidence>
<dbReference type="EMBL" id="CZPT02001779">
    <property type="protein sequence ID" value="SCU72075.1"/>
    <property type="molecule type" value="Genomic_DNA"/>
</dbReference>
<dbReference type="Proteomes" id="UP000195570">
    <property type="component" value="Unassembled WGS sequence"/>
</dbReference>
<evidence type="ECO:0008006" key="3">
    <source>
        <dbReference type="Google" id="ProtNLM"/>
    </source>
</evidence>
<accession>A0A1G4IIF7</accession>
<protein>
    <recommendedName>
        <fullName evidence="3">EF-hand domain-containing protein</fullName>
    </recommendedName>
</protein>
<name>A0A1G4IIF7_TRYEQ</name>
<dbReference type="RefSeq" id="XP_067082636.1">
    <property type="nucleotide sequence ID" value="XM_067226535.1"/>
</dbReference>
<evidence type="ECO:0000313" key="1">
    <source>
        <dbReference type="EMBL" id="SCU72075.1"/>
    </source>
</evidence>
<dbReference type="GeneID" id="92377597"/>
<dbReference type="SUPFAM" id="SSF47473">
    <property type="entry name" value="EF-hand"/>
    <property type="match status" value="1"/>
</dbReference>
<gene>
    <name evidence="1" type="ORF">TEOVI_000365700</name>
</gene>
<comment type="caution">
    <text evidence="1">The sequence shown here is derived from an EMBL/GenBank/DDBJ whole genome shotgun (WGS) entry which is preliminary data.</text>
</comment>
<reference evidence="1" key="1">
    <citation type="submission" date="2016-09" db="EMBL/GenBank/DDBJ databases">
        <authorList>
            <person name="Hebert L."/>
            <person name="Moumen B."/>
        </authorList>
    </citation>
    <scope>NUCLEOTIDE SEQUENCE [LARGE SCALE GENOMIC DNA]</scope>
    <source>
        <strain evidence="1">OVI</strain>
    </source>
</reference>
<sequence length="303" mass="33792">MFSQKPPPPRYVLNVDTGKWSKQVVVPETKPKESMPNIQSTLDLLLYHAMHTAKTQLEEEGKRTRVVPDVAGQIATFEARHNIHANALRSFSLSRRGGCCSNPVVGLLCGIPLYDVYTALTKRKGEEWDTYGGEPDPNKLLRLSLDELFDVCTSLVKPMVNYSYVRDMFTMLPSDGEDDDNSVPLSCFFSFLVENAFHPTLNRNVEALFRAFDPEGTGVISEATLASPVLNAFAELNLFGHLRGEWERMASTLEIVGNIDYRIVDNIRLLTPEATRAVLCSSPILYDAMENVDLDGSKLKVSS</sequence>
<dbReference type="VEuPathDB" id="TriTrypDB:TEOVI_000365700"/>
<keyword evidence="2" id="KW-1185">Reference proteome</keyword>